<accession>A0AAV2A7T0</accession>
<dbReference type="EMBL" id="CAXIEN010000126">
    <property type="protein sequence ID" value="CAL1279954.1"/>
    <property type="molecule type" value="Genomic_DNA"/>
</dbReference>
<feature type="region of interest" description="Disordered" evidence="4">
    <location>
        <begin position="30"/>
        <end position="81"/>
    </location>
</feature>
<dbReference type="Gene3D" id="3.30.40.10">
    <property type="entry name" value="Zinc/RING finger domain, C3HC4 (zinc finger)"/>
    <property type="match status" value="3"/>
</dbReference>
<feature type="compositionally biased region" description="Basic residues" evidence="4">
    <location>
        <begin position="58"/>
        <end position="68"/>
    </location>
</feature>
<reference evidence="7 8" key="1">
    <citation type="submission" date="2024-04" db="EMBL/GenBank/DDBJ databases">
        <authorList>
            <person name="Rising A."/>
            <person name="Reimegard J."/>
            <person name="Sonavane S."/>
            <person name="Akerstrom W."/>
            <person name="Nylinder S."/>
            <person name="Hedman E."/>
            <person name="Kallberg Y."/>
        </authorList>
    </citation>
    <scope>NUCLEOTIDE SEQUENCE [LARGE SCALE GENOMIC DNA]</scope>
</reference>
<dbReference type="PROSITE" id="PS50089">
    <property type="entry name" value="ZF_RING_2"/>
    <property type="match status" value="2"/>
</dbReference>
<evidence type="ECO:0000256" key="2">
    <source>
        <dbReference type="ARBA" id="ARBA00022833"/>
    </source>
</evidence>
<keyword evidence="5" id="KW-1133">Transmembrane helix</keyword>
<dbReference type="SMART" id="SM00184">
    <property type="entry name" value="RING"/>
    <property type="match status" value="3"/>
</dbReference>
<gene>
    <name evidence="7" type="ORF">LARSCL_LOCUS10694</name>
</gene>
<sequence>MTHPAVYIVTGVVIAVATVIAVFAASSNKPQAYGRRGSGNGTRYRASSPPPSPPPSAARKRERRRRSPERRSNSPALVPTSANEQRVTCKNCSQSPYVKVNPCSHESLCRGCFSTYLEENDTCPDCNGRIDSCTPPISNYDKCRICRRFTKLFKFLDCNHSLSLCIRCFEEQNKSYRLCPTCNKQIRGSDPSYATSGKCAVCHHFTRFALFEPCGHGRFCQKHAVQYLDQGDQECSECGQRVTDVILKLSLKRYVI</sequence>
<keyword evidence="1 3" id="KW-0479">Metal-binding</keyword>
<keyword evidence="5" id="KW-0812">Transmembrane</keyword>
<protein>
    <recommendedName>
        <fullName evidence="6">RING-type domain-containing protein</fullName>
    </recommendedName>
</protein>
<comment type="caution">
    <text evidence="7">The sequence shown here is derived from an EMBL/GenBank/DDBJ whole genome shotgun (WGS) entry which is preliminary data.</text>
</comment>
<evidence type="ECO:0000256" key="5">
    <source>
        <dbReference type="SAM" id="Phobius"/>
    </source>
</evidence>
<keyword evidence="2" id="KW-0862">Zinc</keyword>
<feature type="domain" description="RING-type" evidence="6">
    <location>
        <begin position="89"/>
        <end position="127"/>
    </location>
</feature>
<evidence type="ECO:0000256" key="1">
    <source>
        <dbReference type="ARBA" id="ARBA00022771"/>
    </source>
</evidence>
<feature type="transmembrane region" description="Helical" evidence="5">
    <location>
        <begin position="6"/>
        <end position="26"/>
    </location>
</feature>
<evidence type="ECO:0000256" key="3">
    <source>
        <dbReference type="PROSITE-ProRule" id="PRU00175"/>
    </source>
</evidence>
<dbReference type="SUPFAM" id="SSF57850">
    <property type="entry name" value="RING/U-box"/>
    <property type="match status" value="2"/>
</dbReference>
<dbReference type="Proteomes" id="UP001497382">
    <property type="component" value="Unassembled WGS sequence"/>
</dbReference>
<keyword evidence="8" id="KW-1185">Reference proteome</keyword>
<name>A0AAV2A7T0_9ARAC</name>
<dbReference type="AlphaFoldDB" id="A0AAV2A7T0"/>
<dbReference type="InterPro" id="IPR001841">
    <property type="entry name" value="Znf_RING"/>
</dbReference>
<evidence type="ECO:0000313" key="7">
    <source>
        <dbReference type="EMBL" id="CAL1279954.1"/>
    </source>
</evidence>
<dbReference type="GO" id="GO:0008270">
    <property type="term" value="F:zinc ion binding"/>
    <property type="evidence" value="ECO:0007669"/>
    <property type="project" value="UniProtKB-KW"/>
</dbReference>
<evidence type="ECO:0000256" key="4">
    <source>
        <dbReference type="SAM" id="MobiDB-lite"/>
    </source>
</evidence>
<proteinExistence type="predicted"/>
<evidence type="ECO:0000259" key="6">
    <source>
        <dbReference type="PROSITE" id="PS50089"/>
    </source>
</evidence>
<keyword evidence="5" id="KW-0472">Membrane</keyword>
<organism evidence="7 8">
    <name type="scientific">Larinioides sclopetarius</name>
    <dbReference type="NCBI Taxonomy" id="280406"/>
    <lineage>
        <taxon>Eukaryota</taxon>
        <taxon>Metazoa</taxon>
        <taxon>Ecdysozoa</taxon>
        <taxon>Arthropoda</taxon>
        <taxon>Chelicerata</taxon>
        <taxon>Arachnida</taxon>
        <taxon>Araneae</taxon>
        <taxon>Araneomorphae</taxon>
        <taxon>Entelegynae</taxon>
        <taxon>Araneoidea</taxon>
        <taxon>Araneidae</taxon>
        <taxon>Larinioides</taxon>
    </lineage>
</organism>
<dbReference type="InterPro" id="IPR013083">
    <property type="entry name" value="Znf_RING/FYVE/PHD"/>
</dbReference>
<feature type="domain" description="RING-type" evidence="6">
    <location>
        <begin position="143"/>
        <end position="183"/>
    </location>
</feature>
<keyword evidence="1 3" id="KW-0863">Zinc-finger</keyword>
<evidence type="ECO:0000313" key="8">
    <source>
        <dbReference type="Proteomes" id="UP001497382"/>
    </source>
</evidence>